<feature type="compositionally biased region" description="Basic and acidic residues" evidence="1">
    <location>
        <begin position="163"/>
        <end position="179"/>
    </location>
</feature>
<dbReference type="AlphaFoldDB" id="A0AAE7TL57"/>
<dbReference type="Gene3D" id="1.10.640.10">
    <property type="entry name" value="Haem peroxidase domain superfamily, animal type"/>
    <property type="match status" value="1"/>
</dbReference>
<dbReference type="KEGG" id="barh:WN72_46040"/>
<name>A0AAE7TL57_9BRAD</name>
<dbReference type="Proteomes" id="UP000594015">
    <property type="component" value="Chromosome"/>
</dbReference>
<gene>
    <name evidence="2" type="ORF">WN72_46040</name>
</gene>
<dbReference type="EMBL" id="CP030050">
    <property type="protein sequence ID" value="QOZ72818.1"/>
    <property type="molecule type" value="Genomic_DNA"/>
</dbReference>
<accession>A0AAE7TL57</accession>
<feature type="region of interest" description="Disordered" evidence="1">
    <location>
        <begin position="162"/>
        <end position="189"/>
    </location>
</feature>
<evidence type="ECO:0000256" key="1">
    <source>
        <dbReference type="SAM" id="MobiDB-lite"/>
    </source>
</evidence>
<evidence type="ECO:0008006" key="4">
    <source>
        <dbReference type="Google" id="ProtNLM"/>
    </source>
</evidence>
<dbReference type="Pfam" id="PF03098">
    <property type="entry name" value="An_peroxidase"/>
    <property type="match status" value="1"/>
</dbReference>
<dbReference type="GO" id="GO:0006979">
    <property type="term" value="P:response to oxidative stress"/>
    <property type="evidence" value="ECO:0007669"/>
    <property type="project" value="InterPro"/>
</dbReference>
<reference evidence="2 3" key="1">
    <citation type="submission" date="2018-06" db="EMBL/GenBank/DDBJ databases">
        <title>Comparative genomics of Bradyrhizobium nodulating Arachidis hypogaea.</title>
        <authorList>
            <person name="Li Y."/>
        </authorList>
    </citation>
    <scope>NUCLEOTIDE SEQUENCE [LARGE SCALE GENOMIC DNA]</scope>
    <source>
        <strain evidence="2 3">CCBAU 051107</strain>
    </source>
</reference>
<dbReference type="GO" id="GO:0020037">
    <property type="term" value="F:heme binding"/>
    <property type="evidence" value="ECO:0007669"/>
    <property type="project" value="InterPro"/>
</dbReference>
<dbReference type="InterPro" id="IPR010255">
    <property type="entry name" value="Haem_peroxidase_sf"/>
</dbReference>
<dbReference type="InterPro" id="IPR037120">
    <property type="entry name" value="Haem_peroxidase_sf_animal"/>
</dbReference>
<dbReference type="InterPro" id="IPR019791">
    <property type="entry name" value="Haem_peroxidase_animal"/>
</dbReference>
<feature type="region of interest" description="Disordered" evidence="1">
    <location>
        <begin position="1"/>
        <end position="37"/>
    </location>
</feature>
<evidence type="ECO:0000313" key="2">
    <source>
        <dbReference type="EMBL" id="QOZ72818.1"/>
    </source>
</evidence>
<dbReference type="SUPFAM" id="SSF48113">
    <property type="entry name" value="Heme-dependent peroxidases"/>
    <property type="match status" value="1"/>
</dbReference>
<sequence length="575" mass="62925">MASHGTISSTQFRRTAHFQPRSGEPGQDPGGFCHFISTPTEDQRFTLGGERFDPSDPDQWARAESLMKRLAHLIRFNPDENKARPNPNLPSGYTYFLQMVAHDLVHSAISTSLGEGQTAGLSNVRNAPLRLETVYGGGPTECPHAYEAAPVAFRSKLRLGNSRIDRDDQDHRGPRKDIARGTTSSAAQLARTASYPEALIADPRNDSHAIISQIVVLFHELHNCIVDELVRGGNLLPTANPFADAQRLFTTARTACVLIYRNLIRQDLLPRILHQDVWQAYTTDQKPSSSLDGGEWRAPLEFTNGFFRFGHSMIRPIYRFNGGPGNAFTIEQILARTSDKSPSDVPLETAWLVNWDLFFTSDPNAGNVSIRIGPWSQVGIGEEVPGEGDLIARDLLSSIAIQPWSIGPLVDRLRTTHGSLLDKSELLAGKIGSRPWAARISEWLAKRSDATFGSFNKLSEKEIKTLANDPPIPLFVRFEAGLDSGNQGERLGILGSIVVADVICGVLQSDRLLPDNPAGGLQSELASLSAATLGKAGNGQANIFAFLADIESPGPKISLTTVRRFLNDRQRVTQA</sequence>
<dbReference type="GO" id="GO:0004601">
    <property type="term" value="F:peroxidase activity"/>
    <property type="evidence" value="ECO:0007669"/>
    <property type="project" value="InterPro"/>
</dbReference>
<organism evidence="2 3">
    <name type="scientific">Bradyrhizobium arachidis</name>
    <dbReference type="NCBI Taxonomy" id="858423"/>
    <lineage>
        <taxon>Bacteria</taxon>
        <taxon>Pseudomonadati</taxon>
        <taxon>Pseudomonadota</taxon>
        <taxon>Alphaproteobacteria</taxon>
        <taxon>Hyphomicrobiales</taxon>
        <taxon>Nitrobacteraceae</taxon>
        <taxon>Bradyrhizobium</taxon>
    </lineage>
</organism>
<evidence type="ECO:0000313" key="3">
    <source>
        <dbReference type="Proteomes" id="UP000594015"/>
    </source>
</evidence>
<proteinExistence type="predicted"/>
<protein>
    <recommendedName>
        <fullName evidence="4">Animal haem peroxidase</fullName>
    </recommendedName>
</protein>
<feature type="compositionally biased region" description="Polar residues" evidence="1">
    <location>
        <begin position="1"/>
        <end position="13"/>
    </location>
</feature>